<evidence type="ECO:0000313" key="2">
    <source>
        <dbReference type="Proteomes" id="UP001054945"/>
    </source>
</evidence>
<protein>
    <submittedName>
        <fullName evidence="1">Uncharacterized protein</fullName>
    </submittedName>
</protein>
<dbReference type="Proteomes" id="UP001054945">
    <property type="component" value="Unassembled WGS sequence"/>
</dbReference>
<comment type="caution">
    <text evidence="1">The sequence shown here is derived from an EMBL/GenBank/DDBJ whole genome shotgun (WGS) entry which is preliminary data.</text>
</comment>
<organism evidence="1 2">
    <name type="scientific">Caerostris extrusa</name>
    <name type="common">Bark spider</name>
    <name type="synonym">Caerostris bankana</name>
    <dbReference type="NCBI Taxonomy" id="172846"/>
    <lineage>
        <taxon>Eukaryota</taxon>
        <taxon>Metazoa</taxon>
        <taxon>Ecdysozoa</taxon>
        <taxon>Arthropoda</taxon>
        <taxon>Chelicerata</taxon>
        <taxon>Arachnida</taxon>
        <taxon>Araneae</taxon>
        <taxon>Araneomorphae</taxon>
        <taxon>Entelegynae</taxon>
        <taxon>Araneoidea</taxon>
        <taxon>Araneidae</taxon>
        <taxon>Caerostris</taxon>
    </lineage>
</organism>
<accession>A0AAV4MY43</accession>
<dbReference type="AlphaFoldDB" id="A0AAV4MY43"/>
<feature type="non-terminal residue" evidence="1">
    <location>
        <position position="1"/>
    </location>
</feature>
<evidence type="ECO:0000313" key="1">
    <source>
        <dbReference type="EMBL" id="GIX76804.1"/>
    </source>
</evidence>
<gene>
    <name evidence="1" type="ORF">CEXT_318141</name>
</gene>
<name>A0AAV4MY43_CAEEX</name>
<reference evidence="1 2" key="1">
    <citation type="submission" date="2021-06" db="EMBL/GenBank/DDBJ databases">
        <title>Caerostris extrusa draft genome.</title>
        <authorList>
            <person name="Kono N."/>
            <person name="Arakawa K."/>
        </authorList>
    </citation>
    <scope>NUCLEOTIDE SEQUENCE [LARGE SCALE GENOMIC DNA]</scope>
</reference>
<keyword evidence="2" id="KW-1185">Reference proteome</keyword>
<dbReference type="EMBL" id="BPLR01020284">
    <property type="protein sequence ID" value="GIX76804.1"/>
    <property type="molecule type" value="Genomic_DNA"/>
</dbReference>
<proteinExistence type="predicted"/>
<sequence length="59" mass="6713">EFKLENAVLLLGNILLQRVIKAFIQQLDSAVLHRILQANEDLRKDIQLVCFGCANFSKT</sequence>